<protein>
    <submittedName>
        <fullName evidence="1">Uncharacterized protein</fullName>
    </submittedName>
</protein>
<evidence type="ECO:0000313" key="2">
    <source>
        <dbReference type="Proteomes" id="UP000769157"/>
    </source>
</evidence>
<dbReference type="RefSeq" id="XP_046057774.1">
    <property type="nucleotide sequence ID" value="XM_046208645.1"/>
</dbReference>
<proteinExistence type="predicted"/>
<dbReference type="AlphaFoldDB" id="A0A9P8SYU8"/>
<evidence type="ECO:0000313" key="1">
    <source>
        <dbReference type="EMBL" id="KAH3660063.1"/>
    </source>
</evidence>
<dbReference type="EMBL" id="JAEUBE010000511">
    <property type="protein sequence ID" value="KAH3660063.1"/>
    <property type="molecule type" value="Genomic_DNA"/>
</dbReference>
<reference evidence="1" key="1">
    <citation type="journal article" date="2021" name="Open Biol.">
        <title>Shared evolutionary footprints suggest mitochondrial oxidative damage underlies multiple complex I losses in fungi.</title>
        <authorList>
            <person name="Schikora-Tamarit M.A."/>
            <person name="Marcet-Houben M."/>
            <person name="Nosek J."/>
            <person name="Gabaldon T."/>
        </authorList>
    </citation>
    <scope>NUCLEOTIDE SEQUENCE</scope>
    <source>
        <strain evidence="1">CBS6075</strain>
    </source>
</reference>
<reference evidence="1" key="2">
    <citation type="submission" date="2021-01" db="EMBL/GenBank/DDBJ databases">
        <authorList>
            <person name="Schikora-Tamarit M.A."/>
        </authorList>
    </citation>
    <scope>NUCLEOTIDE SEQUENCE</scope>
    <source>
        <strain evidence="1">CBS6075</strain>
    </source>
</reference>
<gene>
    <name evidence="1" type="ORF">OGAPHI_007268</name>
</gene>
<name>A0A9P8SYU8_9ASCO</name>
<dbReference type="GeneID" id="70239232"/>
<dbReference type="Proteomes" id="UP000769157">
    <property type="component" value="Unassembled WGS sequence"/>
</dbReference>
<sequence length="98" mass="11024">MNEFFSSWNTETWLIIANVCGLDSGGVLVAFVLNERPEISDTETSIDSSWIRRFFGAGRYFVVRFLFSEVRNSLSSLTLLTSSANSVIRLFRSSSNEA</sequence>
<accession>A0A9P8SYU8</accession>
<keyword evidence="2" id="KW-1185">Reference proteome</keyword>
<comment type="caution">
    <text evidence="1">The sequence shown here is derived from an EMBL/GenBank/DDBJ whole genome shotgun (WGS) entry which is preliminary data.</text>
</comment>
<organism evidence="1 2">
    <name type="scientific">Ogataea philodendri</name>
    <dbReference type="NCBI Taxonomy" id="1378263"/>
    <lineage>
        <taxon>Eukaryota</taxon>
        <taxon>Fungi</taxon>
        <taxon>Dikarya</taxon>
        <taxon>Ascomycota</taxon>
        <taxon>Saccharomycotina</taxon>
        <taxon>Pichiomycetes</taxon>
        <taxon>Pichiales</taxon>
        <taxon>Pichiaceae</taxon>
        <taxon>Ogataea</taxon>
    </lineage>
</organism>